<feature type="region of interest" description="Disordered" evidence="1">
    <location>
        <begin position="93"/>
        <end position="112"/>
    </location>
</feature>
<gene>
    <name evidence="3" type="ORF">AAHA92_14238</name>
</gene>
<accession>A0ABD1HAW4</accession>
<evidence type="ECO:0000259" key="2">
    <source>
        <dbReference type="Pfam" id="PF05678"/>
    </source>
</evidence>
<dbReference type="EMBL" id="JBEAFC010000006">
    <property type="protein sequence ID" value="KAL1553579.1"/>
    <property type="molecule type" value="Genomic_DNA"/>
</dbReference>
<feature type="domain" description="VQ" evidence="2">
    <location>
        <begin position="56"/>
        <end position="82"/>
    </location>
</feature>
<feature type="region of interest" description="Disordered" evidence="1">
    <location>
        <begin position="1"/>
        <end position="49"/>
    </location>
</feature>
<proteinExistence type="predicted"/>
<feature type="compositionally biased region" description="Basic and acidic residues" evidence="1">
    <location>
        <begin position="93"/>
        <end position="104"/>
    </location>
</feature>
<dbReference type="InterPro" id="IPR039607">
    <property type="entry name" value="VQ_8/17/18/20/21/25"/>
</dbReference>
<protein>
    <submittedName>
        <fullName evidence="3">VQ motif-containing protein 20-like</fullName>
    </submittedName>
</protein>
<organism evidence="3 4">
    <name type="scientific">Salvia divinorum</name>
    <name type="common">Maria pastora</name>
    <name type="synonym">Diviner's sage</name>
    <dbReference type="NCBI Taxonomy" id="28513"/>
    <lineage>
        <taxon>Eukaryota</taxon>
        <taxon>Viridiplantae</taxon>
        <taxon>Streptophyta</taxon>
        <taxon>Embryophyta</taxon>
        <taxon>Tracheophyta</taxon>
        <taxon>Spermatophyta</taxon>
        <taxon>Magnoliopsida</taxon>
        <taxon>eudicotyledons</taxon>
        <taxon>Gunneridae</taxon>
        <taxon>Pentapetalae</taxon>
        <taxon>asterids</taxon>
        <taxon>lamiids</taxon>
        <taxon>Lamiales</taxon>
        <taxon>Lamiaceae</taxon>
        <taxon>Nepetoideae</taxon>
        <taxon>Mentheae</taxon>
        <taxon>Salviinae</taxon>
        <taxon>Salvia</taxon>
        <taxon>Salvia subgen. Calosphace</taxon>
    </lineage>
</organism>
<feature type="compositionally biased region" description="Pro residues" evidence="1">
    <location>
        <begin position="40"/>
        <end position="49"/>
    </location>
</feature>
<dbReference type="Pfam" id="PF05678">
    <property type="entry name" value="VQ"/>
    <property type="match status" value="1"/>
</dbReference>
<evidence type="ECO:0000256" key="1">
    <source>
        <dbReference type="SAM" id="MobiDB-lite"/>
    </source>
</evidence>
<dbReference type="Proteomes" id="UP001567538">
    <property type="component" value="Unassembled WGS sequence"/>
</dbReference>
<reference evidence="3 4" key="1">
    <citation type="submission" date="2024-06" db="EMBL/GenBank/DDBJ databases">
        <title>A chromosome level genome sequence of Diviner's sage (Salvia divinorum).</title>
        <authorList>
            <person name="Ford S.A."/>
            <person name="Ro D.-K."/>
            <person name="Ness R.W."/>
            <person name="Phillips M.A."/>
        </authorList>
    </citation>
    <scope>NUCLEOTIDE SEQUENCE [LARGE SCALE GENOMIC DNA]</scope>
    <source>
        <strain evidence="3">SAF-2024a</strain>
        <tissue evidence="3">Leaf</tissue>
    </source>
</reference>
<keyword evidence="4" id="KW-1185">Reference proteome</keyword>
<dbReference type="InterPro" id="IPR008889">
    <property type="entry name" value="VQ"/>
</dbReference>
<evidence type="ECO:0000313" key="3">
    <source>
        <dbReference type="EMBL" id="KAL1553579.1"/>
    </source>
</evidence>
<dbReference type="AlphaFoldDB" id="A0ABD1HAW4"/>
<evidence type="ECO:0000313" key="4">
    <source>
        <dbReference type="Proteomes" id="UP001567538"/>
    </source>
</evidence>
<comment type="caution">
    <text evidence="3">The sequence shown here is derived from an EMBL/GenBank/DDBJ whole genome shotgun (WGS) entry which is preliminary data.</text>
</comment>
<dbReference type="PANTHER" id="PTHR33143">
    <property type="entry name" value="F16F4.1 PROTEIN-RELATED"/>
    <property type="match status" value="1"/>
</dbReference>
<dbReference type="PANTHER" id="PTHR33143:SF63">
    <property type="entry name" value="F16F4.1 PROTEIN"/>
    <property type="match status" value="1"/>
</dbReference>
<name>A0ABD1HAW4_SALDI</name>
<sequence>MKKCMSPTLKHNDSDVTRRVSNSMRISKDSHVIQKTPSNQNPPPTPPKRQPVIIYTHSPKVIHAVPSNFMKLVQRLTGLSDDGEVEPVAKVEVETPKEDDEKGDTSSGSFGNIIGGGSYEENYETASPVDDRIFVNHDPAAYRMPYLEDAAPQLTAAAGSCDFYCSPQTSSIFQSPMAMSTISPFMNHMKPFADY</sequence>